<proteinExistence type="predicted"/>
<sequence>MHSFGHKQQEIADALHISQQLVSKAIIRRTVDDRPGRGRKRTARTRENILKIKRKIQRNSSSRKNFTRKMAHAHRISPMSVHRILAEELKLKSWKPLKRHDLTKKKRDCRKVRAPLLLNRFKNNRHRLLVFSDEKPFCIEE</sequence>
<dbReference type="PANTHER" id="PTHR46068:SF1">
    <property type="entry name" value="TRANSPOSASE IS30-LIKE HTH DOMAIN-CONTAINING PROTEIN"/>
    <property type="match status" value="1"/>
</dbReference>
<evidence type="ECO:0000313" key="1">
    <source>
        <dbReference type="Proteomes" id="UP000887540"/>
    </source>
</evidence>
<organism evidence="1 2">
    <name type="scientific">Acrobeloides nanus</name>
    <dbReference type="NCBI Taxonomy" id="290746"/>
    <lineage>
        <taxon>Eukaryota</taxon>
        <taxon>Metazoa</taxon>
        <taxon>Ecdysozoa</taxon>
        <taxon>Nematoda</taxon>
        <taxon>Chromadorea</taxon>
        <taxon>Rhabditida</taxon>
        <taxon>Tylenchina</taxon>
        <taxon>Cephalobomorpha</taxon>
        <taxon>Cephaloboidea</taxon>
        <taxon>Cephalobidae</taxon>
        <taxon>Acrobeloides</taxon>
    </lineage>
</organism>
<accession>A0A914D945</accession>
<dbReference type="WBParaSite" id="ACRNAN_scaffold2065.g13805.t1">
    <property type="protein sequence ID" value="ACRNAN_scaffold2065.g13805.t1"/>
    <property type="gene ID" value="ACRNAN_scaffold2065.g13805"/>
</dbReference>
<dbReference type="Proteomes" id="UP000887540">
    <property type="component" value="Unplaced"/>
</dbReference>
<reference evidence="2" key="1">
    <citation type="submission" date="2022-11" db="UniProtKB">
        <authorList>
            <consortium name="WormBaseParasite"/>
        </authorList>
    </citation>
    <scope>IDENTIFICATION</scope>
</reference>
<keyword evidence="1" id="KW-1185">Reference proteome</keyword>
<evidence type="ECO:0000313" key="2">
    <source>
        <dbReference type="WBParaSite" id="ACRNAN_scaffold2065.g13805.t1"/>
    </source>
</evidence>
<dbReference type="AlphaFoldDB" id="A0A914D945"/>
<protein>
    <submittedName>
        <fullName evidence="2">Transposase Tc1-like domain-containing protein</fullName>
    </submittedName>
</protein>
<name>A0A914D945_9BILA</name>
<dbReference type="PANTHER" id="PTHR46068">
    <property type="entry name" value="PROTEIN CBG27172"/>
    <property type="match status" value="1"/>
</dbReference>